<evidence type="ECO:0000256" key="1">
    <source>
        <dbReference type="SAM" id="MobiDB-lite"/>
    </source>
</evidence>
<dbReference type="EMBL" id="BAABHS010000003">
    <property type="protein sequence ID" value="GAA4952595.1"/>
    <property type="molecule type" value="Genomic_DNA"/>
</dbReference>
<comment type="caution">
    <text evidence="2">The sequence shown here is derived from an EMBL/GenBank/DDBJ whole genome shotgun (WGS) entry which is preliminary data.</text>
</comment>
<protein>
    <submittedName>
        <fullName evidence="2">Uncharacterized protein</fullName>
    </submittedName>
</protein>
<name>A0ABP9GTK1_9ACTN</name>
<gene>
    <name evidence="2" type="ORF">GCM10023205_12250</name>
</gene>
<evidence type="ECO:0000313" key="3">
    <source>
        <dbReference type="Proteomes" id="UP001500466"/>
    </source>
</evidence>
<organism evidence="2 3">
    <name type="scientific">Yinghuangia aomiensis</name>
    <dbReference type="NCBI Taxonomy" id="676205"/>
    <lineage>
        <taxon>Bacteria</taxon>
        <taxon>Bacillati</taxon>
        <taxon>Actinomycetota</taxon>
        <taxon>Actinomycetes</taxon>
        <taxon>Kitasatosporales</taxon>
        <taxon>Streptomycetaceae</taxon>
        <taxon>Yinghuangia</taxon>
    </lineage>
</organism>
<dbReference type="Proteomes" id="UP001500466">
    <property type="component" value="Unassembled WGS sequence"/>
</dbReference>
<evidence type="ECO:0000313" key="2">
    <source>
        <dbReference type="EMBL" id="GAA4952595.1"/>
    </source>
</evidence>
<sequence length="102" mass="10764">MIIGQGCACRTPATPSAEPTPWTRLPGTAILISPGRIAHTPGGCTHMTESDVLRPGSHWGWITDPPPGLWTRISDTHPATATGGRLGTTADRRCRHCAESLG</sequence>
<keyword evidence="3" id="KW-1185">Reference proteome</keyword>
<accession>A0ABP9GTK1</accession>
<reference evidence="3" key="1">
    <citation type="journal article" date="2019" name="Int. J. Syst. Evol. Microbiol.">
        <title>The Global Catalogue of Microorganisms (GCM) 10K type strain sequencing project: providing services to taxonomists for standard genome sequencing and annotation.</title>
        <authorList>
            <consortium name="The Broad Institute Genomics Platform"/>
            <consortium name="The Broad Institute Genome Sequencing Center for Infectious Disease"/>
            <person name="Wu L."/>
            <person name="Ma J."/>
        </authorList>
    </citation>
    <scope>NUCLEOTIDE SEQUENCE [LARGE SCALE GENOMIC DNA]</scope>
    <source>
        <strain evidence="3">JCM 17986</strain>
    </source>
</reference>
<feature type="region of interest" description="Disordered" evidence="1">
    <location>
        <begin position="1"/>
        <end position="24"/>
    </location>
</feature>
<proteinExistence type="predicted"/>